<keyword evidence="13 19" id="KW-0479">Metal-binding</keyword>
<dbReference type="Pfam" id="PF02310">
    <property type="entry name" value="B12-binding"/>
    <property type="match status" value="1"/>
</dbReference>
<dbReference type="InterPro" id="IPR011005">
    <property type="entry name" value="Dihydropteroate_synth-like_sf"/>
</dbReference>
<comment type="similarity">
    <text evidence="5">Belongs to the vitamin-B12 dependent methionine synthase family.</text>
</comment>
<dbReference type="Pfam" id="PF00809">
    <property type="entry name" value="Pterin_bind"/>
    <property type="match status" value="1"/>
</dbReference>
<evidence type="ECO:0000259" key="22">
    <source>
        <dbReference type="PROSITE" id="PS51332"/>
    </source>
</evidence>
<keyword evidence="11 19" id="KW-0808">Transferase</keyword>
<dbReference type="InterPro" id="IPR003759">
    <property type="entry name" value="Cbl-bd_cap"/>
</dbReference>
<dbReference type="InterPro" id="IPR003726">
    <property type="entry name" value="HCY_dom"/>
</dbReference>
<feature type="binding site" evidence="19">
    <location>
        <position position="272"/>
    </location>
    <ligand>
        <name>Zn(2+)</name>
        <dbReference type="ChEBI" id="CHEBI:29105"/>
    </ligand>
</feature>
<dbReference type="PANTHER" id="PTHR45833">
    <property type="entry name" value="METHIONINE SYNTHASE"/>
    <property type="match status" value="1"/>
</dbReference>
<evidence type="ECO:0000259" key="20">
    <source>
        <dbReference type="PROSITE" id="PS50970"/>
    </source>
</evidence>
<evidence type="ECO:0000256" key="2">
    <source>
        <dbReference type="ARBA" id="ARBA00001947"/>
    </source>
</evidence>
<evidence type="ECO:0000256" key="11">
    <source>
        <dbReference type="ARBA" id="ARBA00022679"/>
    </source>
</evidence>
<evidence type="ECO:0000256" key="6">
    <source>
        <dbReference type="ARBA" id="ARBA00012032"/>
    </source>
</evidence>
<dbReference type="Gene3D" id="3.40.50.280">
    <property type="entry name" value="Cobalamin-binding domain"/>
    <property type="match status" value="1"/>
</dbReference>
<keyword evidence="12" id="KW-0949">S-adenosyl-L-methionine</keyword>
<name>A0ABX3IKB8_9BACT</name>
<dbReference type="PROSITE" id="PS50970">
    <property type="entry name" value="HCY"/>
    <property type="match status" value="1"/>
</dbReference>
<comment type="cofactor">
    <cofactor evidence="2 19">
        <name>Zn(2+)</name>
        <dbReference type="ChEBI" id="CHEBI:29105"/>
    </cofactor>
</comment>
<dbReference type="InterPro" id="IPR006158">
    <property type="entry name" value="Cobalamin-bd"/>
</dbReference>
<dbReference type="GO" id="GO:0032259">
    <property type="term" value="P:methylation"/>
    <property type="evidence" value="ECO:0007669"/>
    <property type="project" value="UniProtKB-KW"/>
</dbReference>
<dbReference type="PROSITE" id="PS51332">
    <property type="entry name" value="B12_BINDING"/>
    <property type="match status" value="1"/>
</dbReference>
<dbReference type="Proteomes" id="UP000242616">
    <property type="component" value="Unassembled WGS sequence"/>
</dbReference>
<dbReference type="PANTHER" id="PTHR45833:SF1">
    <property type="entry name" value="METHIONINE SYNTHASE"/>
    <property type="match status" value="1"/>
</dbReference>
<evidence type="ECO:0000256" key="10">
    <source>
        <dbReference type="ARBA" id="ARBA00022628"/>
    </source>
</evidence>
<keyword evidence="9" id="KW-0028">Amino-acid biosynthesis</keyword>
<dbReference type="InterPro" id="IPR050554">
    <property type="entry name" value="Met_Synthase/Corrinoid"/>
</dbReference>
<evidence type="ECO:0000256" key="3">
    <source>
        <dbReference type="ARBA" id="ARBA00001956"/>
    </source>
</evidence>
<evidence type="ECO:0000256" key="15">
    <source>
        <dbReference type="ARBA" id="ARBA00023167"/>
    </source>
</evidence>
<comment type="cofactor">
    <cofactor evidence="3">
        <name>methylcob(III)alamin</name>
        <dbReference type="ChEBI" id="CHEBI:28115"/>
    </cofactor>
</comment>
<keyword evidence="8 19" id="KW-0489">Methyltransferase</keyword>
<feature type="domain" description="Hcy-binding" evidence="20">
    <location>
        <begin position="3"/>
        <end position="287"/>
    </location>
</feature>
<dbReference type="InterPro" id="IPR036589">
    <property type="entry name" value="HCY_dom_sf"/>
</dbReference>
<keyword evidence="14 19" id="KW-0862">Zinc</keyword>
<dbReference type="SUPFAM" id="SSF47644">
    <property type="entry name" value="Methionine synthase domain"/>
    <property type="match status" value="1"/>
</dbReference>
<dbReference type="EC" id="2.1.1.13" evidence="6"/>
<evidence type="ECO:0000256" key="4">
    <source>
        <dbReference type="ARBA" id="ARBA00005178"/>
    </source>
</evidence>
<comment type="catalytic activity">
    <reaction evidence="1">
        <text>(6S)-5-methyl-5,6,7,8-tetrahydrofolate + L-homocysteine = (6S)-5,6,7,8-tetrahydrofolate + L-methionine</text>
        <dbReference type="Rhea" id="RHEA:11172"/>
        <dbReference type="ChEBI" id="CHEBI:18608"/>
        <dbReference type="ChEBI" id="CHEBI:57453"/>
        <dbReference type="ChEBI" id="CHEBI:57844"/>
        <dbReference type="ChEBI" id="CHEBI:58199"/>
        <dbReference type="EC" id="2.1.1.13"/>
    </reaction>
</comment>
<evidence type="ECO:0000256" key="18">
    <source>
        <dbReference type="ARBA" id="ARBA00031040"/>
    </source>
</evidence>
<keyword evidence="10" id="KW-0846">Cobalamin</keyword>
<accession>A0ABX3IKB8</accession>
<dbReference type="InterPro" id="IPR000489">
    <property type="entry name" value="Pterin-binding_dom"/>
</dbReference>
<evidence type="ECO:0000256" key="7">
    <source>
        <dbReference type="ARBA" id="ARBA00013998"/>
    </source>
</evidence>
<evidence type="ECO:0000259" key="21">
    <source>
        <dbReference type="PROSITE" id="PS50972"/>
    </source>
</evidence>
<dbReference type="Pfam" id="PF02607">
    <property type="entry name" value="B12-binding_2"/>
    <property type="match status" value="1"/>
</dbReference>
<evidence type="ECO:0000256" key="8">
    <source>
        <dbReference type="ARBA" id="ARBA00022603"/>
    </source>
</evidence>
<evidence type="ECO:0000313" key="25">
    <source>
        <dbReference type="Proteomes" id="UP000242616"/>
    </source>
</evidence>
<evidence type="ECO:0000256" key="9">
    <source>
        <dbReference type="ARBA" id="ARBA00022605"/>
    </source>
</evidence>
<evidence type="ECO:0000256" key="19">
    <source>
        <dbReference type="PROSITE-ProRule" id="PRU00333"/>
    </source>
</evidence>
<feature type="binding site" evidence="19">
    <location>
        <position position="207"/>
    </location>
    <ligand>
        <name>Zn(2+)</name>
        <dbReference type="ChEBI" id="CHEBI:29105"/>
    </ligand>
</feature>
<sequence>MNRNSFLELLNQRVLFLDGAYGTEFFKKGFKGPVEILNIVSQEKIYDLQKSYVEAGVDFLLTNTFSANRFKLKSLGVRYDLRDINHSAVKIAKKAAGDNVYVLGDISSTGVLIEPFGKTTFDEVYSVFKEQGEILLNSGVDGFIIETMTDLKELKAAVFALRDLSNDVPIIAQMSFEENGVSITGTSVEIFATLLNDLDVDVIGVNCTLDPVKLLFVFKKLASFSQKPLSVEPNAGKPRLKNKELIYQVTPEEFARYMVEFVEFGANIVGGCCGTSPEHIRYMINFVGRKSPKKRKMVLSQYVSNRTRLRKVSPFLVIGEKINAFGRKKFQENIKVKNFERVVKLARLQEQDGAHVLDVNFGIEKLLSRDHFKKVVLILDKIGALPLSLDIQEFEFMKVALKEYVGRPIVNSAKADLKSLDKAIYLLKRYGGMLILLAMKDKIPQSAEERFNISLEAISYLEKNGIPKERIFVDPLVLPLSTGNNPNITLKTIKLLSKKGIMTSIGLSNLSFGIFKREAVNSAFLSLAMERGLNAAILNTSESCTMNVVYGNLFLRGIKLEKLEIKEDPIVEMILKNDEEGLRKEIDKLLKTYTPFQIMQDILSKAITRIGDLYSNGKIFLPQFMISMETIVPIFDYLNSLIPNEEKGKTVLLATVEGDVHDMGKKIVKVVLKSVGFHVIDLGENVPSDVILKKVKEYTPDILGLSTMMTTTIEKIKEVKELLEKEKINIPIIAGGASMNEEIAKEFGVIYGKNAIDALNKIKDIINEKL</sequence>
<protein>
    <recommendedName>
        <fullName evidence="7">Methionine synthase</fullName>
        <ecNumber evidence="6">2.1.1.13</ecNumber>
    </recommendedName>
    <alternativeName>
        <fullName evidence="18">5-methyltetrahydrofolate--homocysteine methyltransferase</fullName>
    </alternativeName>
</protein>
<dbReference type="SUPFAM" id="SSF51717">
    <property type="entry name" value="Dihydropteroate synthetase-like"/>
    <property type="match status" value="1"/>
</dbReference>
<dbReference type="InterPro" id="IPR036594">
    <property type="entry name" value="Meth_synthase_dom"/>
</dbReference>
<dbReference type="SUPFAM" id="SSF82282">
    <property type="entry name" value="Homocysteine S-methyltransferase"/>
    <property type="match status" value="1"/>
</dbReference>
<keyword evidence="25" id="KW-1185">Reference proteome</keyword>
<evidence type="ECO:0000256" key="5">
    <source>
        <dbReference type="ARBA" id="ARBA00010398"/>
    </source>
</evidence>
<dbReference type="Gene3D" id="3.20.20.20">
    <property type="entry name" value="Dihydropteroate synthase-like"/>
    <property type="match status" value="1"/>
</dbReference>
<evidence type="ECO:0000256" key="12">
    <source>
        <dbReference type="ARBA" id="ARBA00022691"/>
    </source>
</evidence>
<comment type="function">
    <text evidence="17">Catalyzes the transfer of a methyl group from methyl-cobalamin to homocysteine, yielding enzyme-bound cob(I)alamin and methionine. Subsequently, remethylates the cofactor using methyltetrahydrofolate.</text>
</comment>
<evidence type="ECO:0000313" key="24">
    <source>
        <dbReference type="EMBL" id="ONN27103.1"/>
    </source>
</evidence>
<dbReference type="PROSITE" id="PS50972">
    <property type="entry name" value="PTERIN_BINDING"/>
    <property type="match status" value="1"/>
</dbReference>
<comment type="caution">
    <text evidence="24">The sequence shown here is derived from an EMBL/GenBank/DDBJ whole genome shotgun (WGS) entry which is preliminary data.</text>
</comment>
<dbReference type="Pfam" id="PF02574">
    <property type="entry name" value="S-methyl_trans"/>
    <property type="match status" value="1"/>
</dbReference>
<comment type="pathway">
    <text evidence="4">Amino-acid biosynthesis; L-methionine biosynthesis via de novo pathway; L-methionine from L-homocysteine (MetH route): step 1/1.</text>
</comment>
<dbReference type="RefSeq" id="WP_077198248.1">
    <property type="nucleotide sequence ID" value="NZ_LBFC01000018.1"/>
</dbReference>
<keyword evidence="16" id="KW-0170">Cobalt</keyword>
<evidence type="ECO:0000256" key="16">
    <source>
        <dbReference type="ARBA" id="ARBA00023285"/>
    </source>
</evidence>
<feature type="domain" description="B12-binding" evidence="22">
    <location>
        <begin position="648"/>
        <end position="770"/>
    </location>
</feature>
<dbReference type="Gene3D" id="1.10.1240.10">
    <property type="entry name" value="Methionine synthase domain"/>
    <property type="match status" value="1"/>
</dbReference>
<organism evidence="24 25">
    <name type="scientific">Thermosipho affectus</name>
    <dbReference type="NCBI Taxonomy" id="660294"/>
    <lineage>
        <taxon>Bacteria</taxon>
        <taxon>Thermotogati</taxon>
        <taxon>Thermotogota</taxon>
        <taxon>Thermotogae</taxon>
        <taxon>Thermotogales</taxon>
        <taxon>Fervidobacteriaceae</taxon>
        <taxon>Thermosipho</taxon>
    </lineage>
</organism>
<feature type="domain" description="Pterin-binding" evidence="21">
    <location>
        <begin position="315"/>
        <end position="575"/>
    </location>
</feature>
<evidence type="ECO:0000256" key="14">
    <source>
        <dbReference type="ARBA" id="ARBA00022833"/>
    </source>
</evidence>
<dbReference type="PROSITE" id="PS51337">
    <property type="entry name" value="B12_BINDING_NTER"/>
    <property type="match status" value="1"/>
</dbReference>
<dbReference type="SUPFAM" id="SSF52242">
    <property type="entry name" value="Cobalamin (vitamin B12)-binding domain"/>
    <property type="match status" value="1"/>
</dbReference>
<feature type="domain" description="B12-binding N-terminal" evidence="23">
    <location>
        <begin position="557"/>
        <end position="650"/>
    </location>
</feature>
<keyword evidence="15" id="KW-0486">Methionine biosynthesis</keyword>
<evidence type="ECO:0000256" key="13">
    <source>
        <dbReference type="ARBA" id="ARBA00022723"/>
    </source>
</evidence>
<evidence type="ECO:0000256" key="17">
    <source>
        <dbReference type="ARBA" id="ARBA00025552"/>
    </source>
</evidence>
<dbReference type="InterPro" id="IPR036724">
    <property type="entry name" value="Cobalamin-bd_sf"/>
</dbReference>
<dbReference type="GO" id="GO:0008168">
    <property type="term" value="F:methyltransferase activity"/>
    <property type="evidence" value="ECO:0007669"/>
    <property type="project" value="UniProtKB-KW"/>
</dbReference>
<dbReference type="EMBL" id="LBFC01000018">
    <property type="protein sequence ID" value="ONN27103.1"/>
    <property type="molecule type" value="Genomic_DNA"/>
</dbReference>
<evidence type="ECO:0000259" key="23">
    <source>
        <dbReference type="PROSITE" id="PS51337"/>
    </source>
</evidence>
<feature type="binding site" evidence="19">
    <location>
        <position position="273"/>
    </location>
    <ligand>
        <name>Zn(2+)</name>
        <dbReference type="ChEBI" id="CHEBI:29105"/>
    </ligand>
</feature>
<dbReference type="Gene3D" id="3.20.20.330">
    <property type="entry name" value="Homocysteine-binding-like domain"/>
    <property type="match status" value="1"/>
</dbReference>
<proteinExistence type="inferred from homology"/>
<evidence type="ECO:0000256" key="1">
    <source>
        <dbReference type="ARBA" id="ARBA00001700"/>
    </source>
</evidence>
<dbReference type="SMART" id="SM01018">
    <property type="entry name" value="B12-binding_2"/>
    <property type="match status" value="1"/>
</dbReference>
<gene>
    <name evidence="24" type="ORF">XJ44_04745</name>
</gene>
<reference evidence="24 25" key="1">
    <citation type="submission" date="2015-06" db="EMBL/GenBank/DDBJ databases">
        <title>Genome sequencing of Thermotogales isolates from hydrothermal vents.</title>
        <authorList>
            <person name="Haverkamp T.H."/>
            <person name="Kublanov I.V."/>
            <person name="Nesbo C.L."/>
        </authorList>
    </citation>
    <scope>NUCLEOTIDE SEQUENCE [LARGE SCALE GENOMIC DNA]</scope>
    <source>
        <strain evidence="25">ik275mar</strain>
    </source>
</reference>